<feature type="transmembrane region" description="Helical" evidence="1">
    <location>
        <begin position="143"/>
        <end position="162"/>
    </location>
</feature>
<evidence type="ECO:0000313" key="4">
    <source>
        <dbReference type="EMBL" id="KRO01513.1"/>
    </source>
</evidence>
<keyword evidence="5" id="KW-1185">Reference proteome</keyword>
<evidence type="ECO:0000259" key="3">
    <source>
        <dbReference type="Pfam" id="PF19124"/>
    </source>
</evidence>
<dbReference type="InterPro" id="IPR012867">
    <property type="entry name" value="DUF1648"/>
</dbReference>
<feature type="transmembrane region" description="Helical" evidence="1">
    <location>
        <begin position="349"/>
        <end position="372"/>
    </location>
</feature>
<accession>A0ABR5PYD8</accession>
<feature type="transmembrane region" description="Helical" evidence="1">
    <location>
        <begin position="191"/>
        <end position="213"/>
    </location>
</feature>
<gene>
    <name evidence="4" type="ORF">IV60_GL001384</name>
</gene>
<keyword evidence="1" id="KW-0812">Transmembrane</keyword>
<feature type="transmembrane region" description="Helical" evidence="1">
    <location>
        <begin position="272"/>
        <end position="292"/>
    </location>
</feature>
<organism evidence="4 5">
    <name type="scientific">Lancefieldella rimae</name>
    <dbReference type="NCBI Taxonomy" id="1383"/>
    <lineage>
        <taxon>Bacteria</taxon>
        <taxon>Bacillati</taxon>
        <taxon>Actinomycetota</taxon>
        <taxon>Coriobacteriia</taxon>
        <taxon>Coriobacteriales</taxon>
        <taxon>Atopobiaceae</taxon>
        <taxon>Lancefieldella</taxon>
    </lineage>
</organism>
<feature type="transmembrane region" description="Helical" evidence="1">
    <location>
        <begin position="6"/>
        <end position="26"/>
    </location>
</feature>
<keyword evidence="1" id="KW-1133">Transmembrane helix</keyword>
<feature type="transmembrane region" description="Helical" evidence="1">
    <location>
        <begin position="240"/>
        <end position="260"/>
    </location>
</feature>
<proteinExistence type="predicted"/>
<dbReference type="EMBL" id="JQCP01000004">
    <property type="protein sequence ID" value="KRO01513.1"/>
    <property type="molecule type" value="Genomic_DNA"/>
</dbReference>
<protein>
    <submittedName>
        <fullName evidence="4">Membrane protein</fullName>
    </submittedName>
</protein>
<evidence type="ECO:0000259" key="2">
    <source>
        <dbReference type="Pfam" id="PF07853"/>
    </source>
</evidence>
<dbReference type="Pfam" id="PF19124">
    <property type="entry name" value="DUF5808"/>
    <property type="match status" value="1"/>
</dbReference>
<keyword evidence="1" id="KW-0472">Membrane</keyword>
<evidence type="ECO:0000313" key="5">
    <source>
        <dbReference type="Proteomes" id="UP000051927"/>
    </source>
</evidence>
<dbReference type="Pfam" id="PF07853">
    <property type="entry name" value="DUF1648"/>
    <property type="match status" value="1"/>
</dbReference>
<feature type="domain" description="DUF1648" evidence="2">
    <location>
        <begin position="150"/>
        <end position="195"/>
    </location>
</feature>
<reference evidence="4 5" key="1">
    <citation type="journal article" date="2015" name="Genome Announc.">
        <title>Expanding the biotechnology potential of lactobacilli through comparative genomics of 213 strains and associated genera.</title>
        <authorList>
            <person name="Sun Z."/>
            <person name="Harris H.M."/>
            <person name="McCann A."/>
            <person name="Guo C."/>
            <person name="Argimon S."/>
            <person name="Zhang W."/>
            <person name="Yang X."/>
            <person name="Jeffery I.B."/>
            <person name="Cooney J.C."/>
            <person name="Kagawa T.F."/>
            <person name="Liu W."/>
            <person name="Song Y."/>
            <person name="Salvetti E."/>
            <person name="Wrobel A."/>
            <person name="Rasinkangas P."/>
            <person name="Parkhill J."/>
            <person name="Rea M.C."/>
            <person name="O'Sullivan O."/>
            <person name="Ritari J."/>
            <person name="Douillard F.P."/>
            <person name="Paul Ross R."/>
            <person name="Yang R."/>
            <person name="Briner A.E."/>
            <person name="Felis G.E."/>
            <person name="de Vos W.M."/>
            <person name="Barrangou R."/>
            <person name="Klaenhammer T.R."/>
            <person name="Caufield P.W."/>
            <person name="Cui Y."/>
            <person name="Zhang H."/>
            <person name="O'Toole P.W."/>
        </authorList>
    </citation>
    <scope>NUCLEOTIDE SEQUENCE [LARGE SCALE GENOMIC DNA]</scope>
    <source>
        <strain evidence="4 5">DSM 7090</strain>
    </source>
</reference>
<dbReference type="GeneID" id="84904871"/>
<dbReference type="Proteomes" id="UP000051927">
    <property type="component" value="Unassembled WGS sequence"/>
</dbReference>
<name>A0ABR5PYD8_9ACTN</name>
<feature type="transmembrane region" description="Helical" evidence="1">
    <location>
        <begin position="82"/>
        <end position="106"/>
    </location>
</feature>
<feature type="transmembrane region" description="Helical" evidence="1">
    <location>
        <begin position="54"/>
        <end position="76"/>
    </location>
</feature>
<comment type="caution">
    <text evidence="4">The sequence shown here is derived from an EMBL/GenBank/DDBJ whole genome shotgun (WGS) entry which is preliminary data.</text>
</comment>
<dbReference type="PANTHER" id="PTHR37810:SF9">
    <property type="entry name" value="MEMBRANE PROTEIN"/>
    <property type="match status" value="1"/>
</dbReference>
<dbReference type="RefSeq" id="WP_003150036.1">
    <property type="nucleotide sequence ID" value="NZ_CAUTZM010000005.1"/>
</dbReference>
<dbReference type="InterPro" id="IPR043831">
    <property type="entry name" value="DUF5808"/>
</dbReference>
<sequence>MNIISISAQTIVTFVVGLFLAFIPYITRHNECFAVTVPVSAQKDSRMISLKKRYVVEMLLTTILATISSVIAGKLLTTNQTIAGLTLLYSALVIPAIVSFVLMLHARSKVVALKKSEGWDFEQHKMTASVVEKDFPNPISLRWNLMYIPIILGTVCLGFVLYPSMPDMLPMHADFTGTVDSYTPKTFGSALGFPVAFEVFMAACFIFSHWMIVHSKHAVDPSEPATSAFSYGVFARAQSIFLFIIGLLISGGLGVLIVLSSAGCISLGQVGFIAEIFVVITVVGILVLSAVYGQSGSRVFRKLDYNENDLSDEDRHWKLGVFYFNREDASIFLPKRFGVGWTMNFARPAVWVIIVGLIIFPIVFVVLVSYLAG</sequence>
<feature type="domain" description="DUF5808" evidence="3">
    <location>
        <begin position="326"/>
        <end position="351"/>
    </location>
</feature>
<dbReference type="PANTHER" id="PTHR37810">
    <property type="entry name" value="IMMUNITY PROTEIN SDPI"/>
    <property type="match status" value="1"/>
</dbReference>
<evidence type="ECO:0000256" key="1">
    <source>
        <dbReference type="SAM" id="Phobius"/>
    </source>
</evidence>